<comment type="caution">
    <text evidence="1">The sequence shown here is derived from an EMBL/GenBank/DDBJ whole genome shotgun (WGS) entry which is preliminary data.</text>
</comment>
<dbReference type="Proteomes" id="UP000831701">
    <property type="component" value="Chromosome 19"/>
</dbReference>
<name>A0ACB8VN97_9TELE</name>
<organism evidence="1 2">
    <name type="scientific">Scortum barcoo</name>
    <name type="common">barcoo grunter</name>
    <dbReference type="NCBI Taxonomy" id="214431"/>
    <lineage>
        <taxon>Eukaryota</taxon>
        <taxon>Metazoa</taxon>
        <taxon>Chordata</taxon>
        <taxon>Craniata</taxon>
        <taxon>Vertebrata</taxon>
        <taxon>Euteleostomi</taxon>
        <taxon>Actinopterygii</taxon>
        <taxon>Neopterygii</taxon>
        <taxon>Teleostei</taxon>
        <taxon>Neoteleostei</taxon>
        <taxon>Acanthomorphata</taxon>
        <taxon>Eupercaria</taxon>
        <taxon>Centrarchiformes</taxon>
        <taxon>Terapontoidei</taxon>
        <taxon>Terapontidae</taxon>
        <taxon>Scortum</taxon>
    </lineage>
</organism>
<dbReference type="EMBL" id="CM041549">
    <property type="protein sequence ID" value="KAI3356946.1"/>
    <property type="molecule type" value="Genomic_DNA"/>
</dbReference>
<protein>
    <submittedName>
        <fullName evidence="1">Uncharacterized protein</fullName>
    </submittedName>
</protein>
<evidence type="ECO:0000313" key="2">
    <source>
        <dbReference type="Proteomes" id="UP000831701"/>
    </source>
</evidence>
<proteinExistence type="predicted"/>
<reference evidence="1" key="1">
    <citation type="submission" date="2022-04" db="EMBL/GenBank/DDBJ databases">
        <title>Jade perch genome.</title>
        <authorList>
            <person name="Chao B."/>
        </authorList>
    </citation>
    <scope>NUCLEOTIDE SEQUENCE</scope>
    <source>
        <strain evidence="1">CB-2022</strain>
    </source>
</reference>
<sequence>MFSFCRNLSRPLAPAAETFLPLRPRQTLSLCRDAPGLSFSPSRRSSGAKRFNVPPSAEFVARVSGIPTMAKLPHRDTADGLDAAFVGVPIDTGTSNRPGAREVWSIHKVSILPSSPDTQRLLTENVPNVTDSKVT</sequence>
<evidence type="ECO:0000313" key="1">
    <source>
        <dbReference type="EMBL" id="KAI3356946.1"/>
    </source>
</evidence>
<gene>
    <name evidence="1" type="ORF">L3Q82_003590</name>
</gene>
<keyword evidence="2" id="KW-1185">Reference proteome</keyword>
<accession>A0ACB8VN97</accession>